<gene>
    <name evidence="3" type="ORF">SBRCBS47491_002857</name>
</gene>
<name>A0ABP0BBD5_9PEZI</name>
<evidence type="ECO:0000313" key="3">
    <source>
        <dbReference type="EMBL" id="CAK7216516.1"/>
    </source>
</evidence>
<proteinExistence type="predicted"/>
<dbReference type="SUPFAM" id="SSF55961">
    <property type="entry name" value="Bet v1-like"/>
    <property type="match status" value="1"/>
</dbReference>
<dbReference type="InterPro" id="IPR024500">
    <property type="entry name" value="DUF3074"/>
</dbReference>
<dbReference type="PANTHER" id="PTHR40370:SF1">
    <property type="entry name" value="DUF3074 DOMAIN-CONTAINING PROTEIN"/>
    <property type="match status" value="1"/>
</dbReference>
<feature type="compositionally biased region" description="Low complexity" evidence="1">
    <location>
        <begin position="630"/>
        <end position="646"/>
    </location>
</feature>
<dbReference type="EMBL" id="CAWUHC010000017">
    <property type="protein sequence ID" value="CAK7216516.1"/>
    <property type="molecule type" value="Genomic_DNA"/>
</dbReference>
<feature type="compositionally biased region" description="Basic and acidic residues" evidence="1">
    <location>
        <begin position="838"/>
        <end position="868"/>
    </location>
</feature>
<protein>
    <recommendedName>
        <fullName evidence="2">DUF3074 domain-containing protein</fullName>
    </recommendedName>
</protein>
<dbReference type="Proteomes" id="UP001642406">
    <property type="component" value="Unassembled WGS sequence"/>
</dbReference>
<reference evidence="3 4" key="1">
    <citation type="submission" date="2024-01" db="EMBL/GenBank/DDBJ databases">
        <authorList>
            <person name="Allen C."/>
            <person name="Tagirdzhanova G."/>
        </authorList>
    </citation>
    <scope>NUCLEOTIDE SEQUENCE [LARGE SCALE GENOMIC DNA]</scope>
</reference>
<dbReference type="Pfam" id="PF11274">
    <property type="entry name" value="DUF3074"/>
    <property type="match status" value="1"/>
</dbReference>
<keyword evidence="4" id="KW-1185">Reference proteome</keyword>
<feature type="domain" description="DUF3074" evidence="2">
    <location>
        <begin position="161"/>
        <end position="446"/>
    </location>
</feature>
<feature type="compositionally biased region" description="Low complexity" evidence="1">
    <location>
        <begin position="464"/>
        <end position="477"/>
    </location>
</feature>
<feature type="compositionally biased region" description="Acidic residues" evidence="1">
    <location>
        <begin position="585"/>
        <end position="607"/>
    </location>
</feature>
<feature type="region of interest" description="Disordered" evidence="1">
    <location>
        <begin position="838"/>
        <end position="883"/>
    </location>
</feature>
<evidence type="ECO:0000313" key="4">
    <source>
        <dbReference type="Proteomes" id="UP001642406"/>
    </source>
</evidence>
<comment type="caution">
    <text evidence="3">The sequence shown here is derived from an EMBL/GenBank/DDBJ whole genome shotgun (WGS) entry which is preliminary data.</text>
</comment>
<feature type="region of interest" description="Disordered" evidence="1">
    <location>
        <begin position="456"/>
        <end position="477"/>
    </location>
</feature>
<feature type="compositionally biased region" description="Low complexity" evidence="1">
    <location>
        <begin position="712"/>
        <end position="723"/>
    </location>
</feature>
<evidence type="ECO:0000259" key="2">
    <source>
        <dbReference type="Pfam" id="PF11274"/>
    </source>
</evidence>
<feature type="compositionally biased region" description="Polar residues" evidence="1">
    <location>
        <begin position="670"/>
        <end position="688"/>
    </location>
</feature>
<dbReference type="InterPro" id="IPR023393">
    <property type="entry name" value="START-like_dom_sf"/>
</dbReference>
<dbReference type="Gene3D" id="3.30.530.20">
    <property type="match status" value="1"/>
</dbReference>
<feature type="region of interest" description="Disordered" evidence="1">
    <location>
        <begin position="580"/>
        <end position="646"/>
    </location>
</feature>
<accession>A0ABP0BBD5</accession>
<evidence type="ECO:0000256" key="1">
    <source>
        <dbReference type="SAM" id="MobiDB-lite"/>
    </source>
</evidence>
<feature type="compositionally biased region" description="Basic and acidic residues" evidence="1">
    <location>
        <begin position="724"/>
        <end position="747"/>
    </location>
</feature>
<feature type="region of interest" description="Disordered" evidence="1">
    <location>
        <begin position="668"/>
        <end position="814"/>
    </location>
</feature>
<feature type="compositionally biased region" description="Basic and acidic residues" evidence="1">
    <location>
        <begin position="755"/>
        <end position="766"/>
    </location>
</feature>
<feature type="compositionally biased region" description="Low complexity" evidence="1">
    <location>
        <begin position="791"/>
        <end position="811"/>
    </location>
</feature>
<organism evidence="3 4">
    <name type="scientific">Sporothrix bragantina</name>
    <dbReference type="NCBI Taxonomy" id="671064"/>
    <lineage>
        <taxon>Eukaryota</taxon>
        <taxon>Fungi</taxon>
        <taxon>Dikarya</taxon>
        <taxon>Ascomycota</taxon>
        <taxon>Pezizomycotina</taxon>
        <taxon>Sordariomycetes</taxon>
        <taxon>Sordariomycetidae</taxon>
        <taxon>Ophiostomatales</taxon>
        <taxon>Ophiostomataceae</taxon>
        <taxon>Sporothrix</taxon>
    </lineage>
</organism>
<sequence length="922" mass="98796">MAPTVDENNPLAALGPIAWDTVDCDQLDDFLTDTFVCAQLIADSIPATSTSSSAYTGNGGRPRSHTDGAVSYGRNEAAAPVVNPTDTTASDTTGKGGAALSLEEKAALLASEANEKAKKQEKIRQDLRQLWKPVNTGGANPREIVVYKMNGGRDGYAGSSWFARRSLHRVEKAKPATGKKKDANAGGQDVRIGFDMFRRALLREFTIQGEEAEDEVNTKAKDISVKGTAKGKTSEATSTVRTMITKKRLEHIVVGSNGNEKNDDATKSGPTSTRQLDVYLLEAIFPGPTAARDFVTMLLTAESPCSLPDVSTSTTTDQHGLRQFMLVSKPCQHPETLNRQGYVRAQYESVEMIREVRVPVVPSAKSGMISSAANNTRKTRSSIDLSHGHLDDNNPHVDFDDATHETAIEWLMITRNNPGGSVPRFLVDKSTPSSIISDANKFLDWLVTLEVEATVAESEDVSETSDTSASAAPVAGAAKTKAPAKALAEHAIPEEDEEDTLQQIPAQNNNIDGAADESQRNASISPPVTILSMESSGGAASSAKLFNILTGALGGAVPAVASKLPNPFGGAVEVLNSSFEGQHDIEDDEDTGGETYSDIDEEEELGDEVGRGRSRRSASDGNQTQDMKPSAPSIRSIDSSSVASIQAPPPTTALEILAHSRAVALGRLNDPTSAGQSTGASSIGSNTDTENDTKKGSHSAAAKKKETEHSAAKAAKVAKAAEAAQKRHEKELRKLQDRQRKAEEDILKGSNKKKAKEEFKVAENVEKAVPVEVATNGVEKDVQSSQQKTNADSSSSTSSLSAAVPASVDPATRTEIQKLREKHEKAVARQEAQYKKEIEKLERKQQQQAEKDAARLRKQQEREEKADAAKQLAHARAERDVARKEADMLAEKVKHLEAQNELLTAELAKLKGESTSTVEATV</sequence>
<feature type="region of interest" description="Disordered" evidence="1">
    <location>
        <begin position="48"/>
        <end position="70"/>
    </location>
</feature>
<dbReference type="PANTHER" id="PTHR40370">
    <property type="entry name" value="EXPRESSED PROTEIN"/>
    <property type="match status" value="1"/>
</dbReference>